<keyword evidence="5 7" id="KW-0472">Membrane</keyword>
<comment type="similarity">
    <text evidence="6">Belongs to the exbB/tolQ family.</text>
</comment>
<feature type="transmembrane region" description="Helical" evidence="7">
    <location>
        <begin position="23"/>
        <end position="46"/>
    </location>
</feature>
<dbReference type="InterPro" id="IPR002898">
    <property type="entry name" value="MotA_ExbB_proton_chnl"/>
</dbReference>
<evidence type="ECO:0000313" key="9">
    <source>
        <dbReference type="EMBL" id="RZO23628.1"/>
    </source>
</evidence>
<evidence type="ECO:0000313" key="10">
    <source>
        <dbReference type="Proteomes" id="UP000320146"/>
    </source>
</evidence>
<organism evidence="9 10">
    <name type="scientific">SAR86 cluster bacterium</name>
    <dbReference type="NCBI Taxonomy" id="2030880"/>
    <lineage>
        <taxon>Bacteria</taxon>
        <taxon>Pseudomonadati</taxon>
        <taxon>Pseudomonadota</taxon>
        <taxon>Gammaproteobacteria</taxon>
        <taxon>SAR86 cluster</taxon>
    </lineage>
</organism>
<dbReference type="GO" id="GO:0017038">
    <property type="term" value="P:protein import"/>
    <property type="evidence" value="ECO:0007669"/>
    <property type="project" value="TreeGrafter"/>
</dbReference>
<sequence>MNMIWLTELYIALRDFMESGGPVLWYIALLVTFMWALIFERIYYFLFIHEGFAQNINTRYLSMSFKTPWHKNMTKTRLVSEGKIAINRNIQLIQVCIALCPLFGLMGTVTGMIEVFQVMAFNGGGDARSMAGGVSKATLPTMAGMVSALSGVLAMIWVKNQVETNELLMGEYVSGHSKQGVKK</sequence>
<dbReference type="PANTHER" id="PTHR30625:SF18">
    <property type="entry name" value="TONB2 ENERGY TRANSDUCTION SYSTEM INNER MEMBRANE COMPONENT EXBB"/>
    <property type="match status" value="1"/>
</dbReference>
<name>A0A520MQY5_9GAMM</name>
<dbReference type="AlphaFoldDB" id="A0A520MQY5"/>
<keyword evidence="4 7" id="KW-1133">Transmembrane helix</keyword>
<protein>
    <submittedName>
        <fullName evidence="9">MotA/TolQ/ExbB proton channel family protein</fullName>
    </submittedName>
</protein>
<keyword evidence="6" id="KW-0813">Transport</keyword>
<dbReference type="Pfam" id="PF01618">
    <property type="entry name" value="MotA_ExbB"/>
    <property type="match status" value="1"/>
</dbReference>
<comment type="subcellular location">
    <subcellularLocation>
        <location evidence="1">Cell membrane</location>
        <topology evidence="1">Multi-pass membrane protein</topology>
    </subcellularLocation>
    <subcellularLocation>
        <location evidence="6">Membrane</location>
        <topology evidence="6">Multi-pass membrane protein</topology>
    </subcellularLocation>
</comment>
<dbReference type="PANTHER" id="PTHR30625">
    <property type="entry name" value="PROTEIN TOLQ"/>
    <property type="match status" value="1"/>
</dbReference>
<proteinExistence type="inferred from homology"/>
<evidence type="ECO:0000256" key="5">
    <source>
        <dbReference type="ARBA" id="ARBA00023136"/>
    </source>
</evidence>
<keyword evidence="3 7" id="KW-0812">Transmembrane</keyword>
<evidence type="ECO:0000256" key="3">
    <source>
        <dbReference type="ARBA" id="ARBA00022692"/>
    </source>
</evidence>
<keyword evidence="2" id="KW-1003">Cell membrane</keyword>
<reference evidence="9 10" key="1">
    <citation type="submission" date="2019-02" db="EMBL/GenBank/DDBJ databases">
        <title>Prokaryotic population dynamics and viral predation in marine succession experiment using metagenomics: the confinement effect.</title>
        <authorList>
            <person name="Haro-Moreno J.M."/>
            <person name="Rodriguez-Valera F."/>
            <person name="Lopez-Perez M."/>
        </authorList>
    </citation>
    <scope>NUCLEOTIDE SEQUENCE [LARGE SCALE GENOMIC DNA]</scope>
    <source>
        <strain evidence="9">MED-G166</strain>
    </source>
</reference>
<dbReference type="EMBL" id="SHBL01000030">
    <property type="protein sequence ID" value="RZO23628.1"/>
    <property type="molecule type" value="Genomic_DNA"/>
</dbReference>
<evidence type="ECO:0000256" key="4">
    <source>
        <dbReference type="ARBA" id="ARBA00022989"/>
    </source>
</evidence>
<gene>
    <name evidence="9" type="ORF">EVA99_03495</name>
</gene>
<dbReference type="InterPro" id="IPR050790">
    <property type="entry name" value="ExbB/TolQ_transport"/>
</dbReference>
<feature type="domain" description="MotA/TolQ/ExbB proton channel" evidence="8">
    <location>
        <begin position="85"/>
        <end position="167"/>
    </location>
</feature>
<comment type="caution">
    <text evidence="9">The sequence shown here is derived from an EMBL/GenBank/DDBJ whole genome shotgun (WGS) entry which is preliminary data.</text>
</comment>
<dbReference type="Proteomes" id="UP000320146">
    <property type="component" value="Unassembled WGS sequence"/>
</dbReference>
<accession>A0A520MQY5</accession>
<evidence type="ECO:0000256" key="6">
    <source>
        <dbReference type="RuleBase" id="RU004057"/>
    </source>
</evidence>
<feature type="transmembrane region" description="Helical" evidence="7">
    <location>
        <begin position="92"/>
        <end position="119"/>
    </location>
</feature>
<feature type="transmembrane region" description="Helical" evidence="7">
    <location>
        <begin position="139"/>
        <end position="158"/>
    </location>
</feature>
<evidence type="ECO:0000256" key="7">
    <source>
        <dbReference type="SAM" id="Phobius"/>
    </source>
</evidence>
<evidence type="ECO:0000256" key="2">
    <source>
        <dbReference type="ARBA" id="ARBA00022475"/>
    </source>
</evidence>
<evidence type="ECO:0000256" key="1">
    <source>
        <dbReference type="ARBA" id="ARBA00004651"/>
    </source>
</evidence>
<dbReference type="GO" id="GO:0005886">
    <property type="term" value="C:plasma membrane"/>
    <property type="evidence" value="ECO:0007669"/>
    <property type="project" value="UniProtKB-SubCell"/>
</dbReference>
<keyword evidence="6" id="KW-0653">Protein transport</keyword>
<evidence type="ECO:0000259" key="8">
    <source>
        <dbReference type="Pfam" id="PF01618"/>
    </source>
</evidence>